<name>A0A8T2NBQ2_9TELE</name>
<dbReference type="PROSITE" id="PS01187">
    <property type="entry name" value="EGF_CA"/>
    <property type="match status" value="1"/>
</dbReference>
<dbReference type="GO" id="GO:0005509">
    <property type="term" value="F:calcium ion binding"/>
    <property type="evidence" value="ECO:0007669"/>
    <property type="project" value="InterPro"/>
</dbReference>
<dbReference type="PROSITE" id="PS51034">
    <property type="entry name" value="ZP_2"/>
    <property type="match status" value="1"/>
</dbReference>
<sequence>MMASRAVLLLVLVSAITTNASDVVVTDCEACHGHATCHLQGVTPECRCKAGFVGDGLACYNRTACKSSQDCCEPGYRWSSEQGCVDVDECSLSEQKCPQHLVCENTPGSFDCLLPREESSHQRSKRSANPNAVFFSCGGQLCPGGEDCIGNNGYQQCLDPCQHYSVLNDSWRATNFSSVGNGLRCDKTGWGGRNWQGWYRMFLGDYSVQMPERCIEKYMCGTDAPLWITSPHPALSDGIVSRDVYVNTTVCGTCSAHEKCVTDDQVSWRCEREEGALPALQVVCGRDLLQVGLNKAALVDAGLDVSTAHLADLSCGVNHQSNSMVWFQVQPREGVCATQMRVNDTHATYSNAIFVYEGNQSFSNPESFPFSCVYSLLAETSLDLGIRPELNMEGGVVGTGSQAMPSISLYRNADYTDPYSAGLIVLSLGTALHVGVSVQEAGATGFAVILEECYATPSADSDDPERFFLIQNRCPSDRRLVRVEESGPSLPGRFTATLSLFTGNYDDFFLHCSVSMCDPKQPSCSQRCLSRVARSVSSEKPLTIGPISYGSRIGLLITHRKAKSIGPHLNMTLGVFWTQSTLIGHLEPCH</sequence>
<reference evidence="7" key="1">
    <citation type="thesis" date="2021" institute="BYU ScholarsArchive" country="Provo, UT, USA">
        <title>Applications of and Algorithms for Genome Assembly and Genomic Analyses with an Emphasis on Marine Teleosts.</title>
        <authorList>
            <person name="Pickett B.D."/>
        </authorList>
    </citation>
    <scope>NUCLEOTIDE SEQUENCE</scope>
    <source>
        <strain evidence="7">HI-2016</strain>
    </source>
</reference>
<dbReference type="InterPro" id="IPR001507">
    <property type="entry name" value="ZP_dom"/>
</dbReference>
<dbReference type="InterPro" id="IPR057774">
    <property type="entry name" value="D8C_UMOD/GP2/OIT3-like"/>
</dbReference>
<evidence type="ECO:0000256" key="5">
    <source>
        <dbReference type="SAM" id="SignalP"/>
    </source>
</evidence>
<dbReference type="Pfam" id="PF23283">
    <property type="entry name" value="D8C_UMOD"/>
    <property type="match status" value="1"/>
</dbReference>
<dbReference type="Proteomes" id="UP000824540">
    <property type="component" value="Unassembled WGS sequence"/>
</dbReference>
<dbReference type="EMBL" id="JAFBMS010000091">
    <property type="protein sequence ID" value="KAG9337266.1"/>
    <property type="molecule type" value="Genomic_DNA"/>
</dbReference>
<dbReference type="InterPro" id="IPR055355">
    <property type="entry name" value="ZP-C"/>
</dbReference>
<dbReference type="Pfam" id="PF07645">
    <property type="entry name" value="EGF_CA"/>
    <property type="match status" value="1"/>
</dbReference>
<dbReference type="PROSITE" id="PS01186">
    <property type="entry name" value="EGF_2"/>
    <property type="match status" value="1"/>
</dbReference>
<evidence type="ECO:0000256" key="2">
    <source>
        <dbReference type="ARBA" id="ARBA00022729"/>
    </source>
</evidence>
<keyword evidence="4" id="KW-1015">Disulfide bond</keyword>
<evidence type="ECO:0000313" key="8">
    <source>
        <dbReference type="Proteomes" id="UP000824540"/>
    </source>
</evidence>
<feature type="chain" id="PRO_5035745149" description="ZP domain-containing protein" evidence="5">
    <location>
        <begin position="21"/>
        <end position="590"/>
    </location>
</feature>
<feature type="domain" description="ZP" evidence="6">
    <location>
        <begin position="283"/>
        <end position="535"/>
    </location>
</feature>
<dbReference type="Gene3D" id="2.60.40.3210">
    <property type="entry name" value="Zona pellucida, ZP-N domain"/>
    <property type="match status" value="1"/>
</dbReference>
<dbReference type="OrthoDB" id="2015116at2759"/>
<keyword evidence="1" id="KW-0245">EGF-like domain</keyword>
<evidence type="ECO:0000313" key="7">
    <source>
        <dbReference type="EMBL" id="KAG9337266.1"/>
    </source>
</evidence>
<keyword evidence="8" id="KW-1185">Reference proteome</keyword>
<comment type="caution">
    <text evidence="7">The sequence shown here is derived from an EMBL/GenBank/DDBJ whole genome shotgun (WGS) entry which is preliminary data.</text>
</comment>
<evidence type="ECO:0000256" key="1">
    <source>
        <dbReference type="ARBA" id="ARBA00022536"/>
    </source>
</evidence>
<proteinExistence type="predicted"/>
<evidence type="ECO:0000256" key="4">
    <source>
        <dbReference type="ARBA" id="ARBA00023157"/>
    </source>
</evidence>
<dbReference type="InterPro" id="IPR000742">
    <property type="entry name" value="EGF"/>
</dbReference>
<dbReference type="AlphaFoldDB" id="A0A8T2NBQ2"/>
<evidence type="ECO:0000259" key="6">
    <source>
        <dbReference type="PROSITE" id="PS51034"/>
    </source>
</evidence>
<dbReference type="PANTHER" id="PTHR14002:SF1">
    <property type="entry name" value="ENDOGLIN"/>
    <property type="match status" value="1"/>
</dbReference>
<keyword evidence="2 5" id="KW-0732">Signal</keyword>
<evidence type="ECO:0000256" key="3">
    <source>
        <dbReference type="ARBA" id="ARBA00022737"/>
    </source>
</evidence>
<dbReference type="Pfam" id="PF00100">
    <property type="entry name" value="Zona_pellucida"/>
    <property type="match status" value="1"/>
</dbReference>
<dbReference type="Gene3D" id="2.60.40.4100">
    <property type="entry name" value="Zona pellucida, ZP-C domain"/>
    <property type="match status" value="1"/>
</dbReference>
<dbReference type="InterPro" id="IPR042235">
    <property type="entry name" value="ZP-C_dom"/>
</dbReference>
<dbReference type="Gene3D" id="2.10.25.10">
    <property type="entry name" value="Laminin"/>
    <property type="match status" value="2"/>
</dbReference>
<dbReference type="InterPro" id="IPR049883">
    <property type="entry name" value="NOTCH1_EGF-like"/>
</dbReference>
<accession>A0A8T2NBQ2</accession>
<dbReference type="InterPro" id="IPR018097">
    <property type="entry name" value="EGF_Ca-bd_CS"/>
</dbReference>
<dbReference type="FunFam" id="2.10.25.10:FF:000038">
    <property type="entry name" value="Fibrillin 2"/>
    <property type="match status" value="1"/>
</dbReference>
<gene>
    <name evidence="7" type="ORF">JZ751_029551</name>
</gene>
<dbReference type="PANTHER" id="PTHR14002">
    <property type="entry name" value="ENDOGLIN/TGF-BETA RECEPTOR TYPE III"/>
    <property type="match status" value="1"/>
</dbReference>
<protein>
    <recommendedName>
        <fullName evidence="6">ZP domain-containing protein</fullName>
    </recommendedName>
</protein>
<feature type="signal peptide" evidence="5">
    <location>
        <begin position="1"/>
        <end position="20"/>
    </location>
</feature>
<dbReference type="SMART" id="SM00241">
    <property type="entry name" value="ZP"/>
    <property type="match status" value="1"/>
</dbReference>
<dbReference type="GO" id="GO:0030855">
    <property type="term" value="P:epithelial cell differentiation"/>
    <property type="evidence" value="ECO:0007669"/>
    <property type="project" value="UniProtKB-ARBA"/>
</dbReference>
<keyword evidence="3" id="KW-0677">Repeat</keyword>
<organism evidence="7 8">
    <name type="scientific">Albula glossodonta</name>
    <name type="common">roundjaw bonefish</name>
    <dbReference type="NCBI Taxonomy" id="121402"/>
    <lineage>
        <taxon>Eukaryota</taxon>
        <taxon>Metazoa</taxon>
        <taxon>Chordata</taxon>
        <taxon>Craniata</taxon>
        <taxon>Vertebrata</taxon>
        <taxon>Euteleostomi</taxon>
        <taxon>Actinopterygii</taxon>
        <taxon>Neopterygii</taxon>
        <taxon>Teleostei</taxon>
        <taxon>Albuliformes</taxon>
        <taxon>Albulidae</taxon>
        <taxon>Albula</taxon>
    </lineage>
</organism>